<sequence length="361" mass="40001">MTHARRQLAGKNDTPNELPAVISAVAGVSVATLIQAHTLVPYDGAVVGTVNTDWCDESYSSCQLRSRGTSNRVHVRALCPMCTDEDLRFWGFSYWRRSQQIDGLVWCQKHECPLFRTTGQGTWQTLPHELLDKARPESDAVLADAIENPVLRRYAETCAELLHRPRPLVSFQVLRSLIPRAYACGLVVEQRATGTRLSDLAVERISGPWQQLFWKELSSKAPGAYLPSLDDTLVRLRSGSCHHDYALAFALLYDSVDEAFNDLQRKLPTYRSLLPLLNVEAARVPRYAAARRKECMENRPERLRLAVKSVLSGATLDAAARAVGWGGNSVGRMLAQCLVAAESFTPREATGIACSPVQTPV</sequence>
<name>A0AAW8DR95_9BURK</name>
<dbReference type="AlphaFoldDB" id="A0AAW8DR95"/>
<gene>
    <name evidence="2" type="ORF">J2W25_000882</name>
</gene>
<evidence type="ECO:0000259" key="1">
    <source>
        <dbReference type="Pfam" id="PF06527"/>
    </source>
</evidence>
<evidence type="ECO:0000313" key="2">
    <source>
        <dbReference type="EMBL" id="MDP9921867.1"/>
    </source>
</evidence>
<comment type="caution">
    <text evidence="2">The sequence shown here is derived from an EMBL/GenBank/DDBJ whole genome shotgun (WGS) entry which is preliminary data.</text>
</comment>
<dbReference type="Pfam" id="PF06527">
    <property type="entry name" value="TniQ"/>
    <property type="match status" value="1"/>
</dbReference>
<dbReference type="Proteomes" id="UP001244295">
    <property type="component" value="Unassembled WGS sequence"/>
</dbReference>
<organism evidence="2 3">
    <name type="scientific">Variovorax boronicumulans</name>
    <dbReference type="NCBI Taxonomy" id="436515"/>
    <lineage>
        <taxon>Bacteria</taxon>
        <taxon>Pseudomonadati</taxon>
        <taxon>Pseudomonadota</taxon>
        <taxon>Betaproteobacteria</taxon>
        <taxon>Burkholderiales</taxon>
        <taxon>Comamonadaceae</taxon>
        <taxon>Variovorax</taxon>
    </lineage>
</organism>
<protein>
    <recommendedName>
        <fullName evidence="1">TniQ domain-containing protein</fullName>
    </recommendedName>
</protein>
<dbReference type="EMBL" id="JAUSRR010000002">
    <property type="protein sequence ID" value="MDP9921867.1"/>
    <property type="molecule type" value="Genomic_DNA"/>
</dbReference>
<dbReference type="InterPro" id="IPR009492">
    <property type="entry name" value="TniQ"/>
</dbReference>
<feature type="domain" description="TniQ" evidence="1">
    <location>
        <begin position="11"/>
        <end position="114"/>
    </location>
</feature>
<reference evidence="2" key="1">
    <citation type="submission" date="2023-07" db="EMBL/GenBank/DDBJ databases">
        <title>Sorghum-associated microbial communities from plants grown in Nebraska, USA.</title>
        <authorList>
            <person name="Schachtman D."/>
        </authorList>
    </citation>
    <scope>NUCLEOTIDE SEQUENCE</scope>
    <source>
        <strain evidence="2">DS2795</strain>
    </source>
</reference>
<accession>A0AAW8DR95</accession>
<proteinExistence type="predicted"/>
<evidence type="ECO:0000313" key="3">
    <source>
        <dbReference type="Proteomes" id="UP001244295"/>
    </source>
</evidence>